<name>A0A8T3YRV2_9ARCH</name>
<reference evidence="2" key="1">
    <citation type="submission" date="2020-07" db="EMBL/GenBank/DDBJ databases">
        <title>Huge and variable diversity of episymbiotic CPR bacteria and DPANN archaea in groundwater ecosystems.</title>
        <authorList>
            <person name="He C.Y."/>
            <person name="Keren R."/>
            <person name="Whittaker M."/>
            <person name="Farag I.F."/>
            <person name="Doudna J."/>
            <person name="Cate J.H.D."/>
            <person name="Banfield J.F."/>
        </authorList>
    </citation>
    <scope>NUCLEOTIDE SEQUENCE</scope>
    <source>
        <strain evidence="2">NC_groundwater_1296_Ag_S-0.2um_52_80</strain>
    </source>
</reference>
<dbReference type="Proteomes" id="UP000732298">
    <property type="component" value="Unassembled WGS sequence"/>
</dbReference>
<protein>
    <recommendedName>
        <fullName evidence="1">Translation elongation factor EFTu-like domain-containing protein</fullName>
    </recommendedName>
</protein>
<accession>A0A8T3YRV2</accession>
<dbReference type="AlphaFoldDB" id="A0A8T3YRV2"/>
<dbReference type="InterPro" id="IPR009000">
    <property type="entry name" value="Transl_B-barrel_sf"/>
</dbReference>
<dbReference type="SUPFAM" id="SSF50447">
    <property type="entry name" value="Translation proteins"/>
    <property type="match status" value="1"/>
</dbReference>
<evidence type="ECO:0000259" key="1">
    <source>
        <dbReference type="Pfam" id="PF03144"/>
    </source>
</evidence>
<organism evidence="2 3">
    <name type="scientific">Candidatus Iainarchaeum sp</name>
    <dbReference type="NCBI Taxonomy" id="3101447"/>
    <lineage>
        <taxon>Archaea</taxon>
        <taxon>Candidatus Iainarchaeota</taxon>
        <taxon>Candidatus Iainarchaeia</taxon>
        <taxon>Candidatus Iainarchaeales</taxon>
        <taxon>Candidatus Iainarchaeaceae</taxon>
        <taxon>Candidatus Iainarchaeum</taxon>
    </lineage>
</organism>
<feature type="domain" description="Translation elongation factor EFTu-like" evidence="1">
    <location>
        <begin position="50"/>
        <end position="112"/>
    </location>
</feature>
<dbReference type="Gene3D" id="2.40.30.10">
    <property type="entry name" value="Translation factors"/>
    <property type="match status" value="1"/>
</dbReference>
<dbReference type="Pfam" id="PF03144">
    <property type="entry name" value="GTP_EFTU_D2"/>
    <property type="match status" value="1"/>
</dbReference>
<proteinExistence type="predicted"/>
<comment type="caution">
    <text evidence="2">The sequence shown here is derived from an EMBL/GenBank/DDBJ whole genome shotgun (WGS) entry which is preliminary data.</text>
</comment>
<gene>
    <name evidence="2" type="ORF">HY544_05120</name>
</gene>
<evidence type="ECO:0000313" key="3">
    <source>
        <dbReference type="Proteomes" id="UP000732298"/>
    </source>
</evidence>
<dbReference type="GO" id="GO:0005525">
    <property type="term" value="F:GTP binding"/>
    <property type="evidence" value="ECO:0007669"/>
    <property type="project" value="InterPro"/>
</dbReference>
<sequence length="118" mass="12138">MGILGGLFGKEKTAQDEFDAKRQASSADSTAASGFAVVDVTDVYFIAGIGIVPVGNVAEGTLVPGMKCTLNGRQADVKSIEAHHQKLNSAGVGMSIGFVLSGVQKGDVVKGARLRFVV</sequence>
<dbReference type="InterPro" id="IPR004161">
    <property type="entry name" value="EFTu-like_2"/>
</dbReference>
<dbReference type="EMBL" id="JACQPB010000045">
    <property type="protein sequence ID" value="MBI4210859.1"/>
    <property type="molecule type" value="Genomic_DNA"/>
</dbReference>
<evidence type="ECO:0000313" key="2">
    <source>
        <dbReference type="EMBL" id="MBI4210859.1"/>
    </source>
</evidence>